<feature type="coiled-coil region" evidence="1">
    <location>
        <begin position="149"/>
        <end position="196"/>
    </location>
</feature>
<dbReference type="EMBL" id="HG722761">
    <property type="protein sequence ID" value="CDJ63266.1"/>
    <property type="molecule type" value="Genomic_DNA"/>
</dbReference>
<dbReference type="Proteomes" id="UP000030754">
    <property type="component" value="Unassembled WGS sequence"/>
</dbReference>
<proteinExistence type="predicted"/>
<organism evidence="3 4">
    <name type="scientific">Eimeria necatrix</name>
    <dbReference type="NCBI Taxonomy" id="51315"/>
    <lineage>
        <taxon>Eukaryota</taxon>
        <taxon>Sar</taxon>
        <taxon>Alveolata</taxon>
        <taxon>Apicomplexa</taxon>
        <taxon>Conoidasida</taxon>
        <taxon>Coccidia</taxon>
        <taxon>Eucoccidiorida</taxon>
        <taxon>Eimeriorina</taxon>
        <taxon>Eimeriidae</taxon>
        <taxon>Eimeria</taxon>
    </lineage>
</organism>
<keyword evidence="1" id="KW-0175">Coiled coil</keyword>
<feature type="region of interest" description="Disordered" evidence="2">
    <location>
        <begin position="1"/>
        <end position="35"/>
    </location>
</feature>
<dbReference type="VEuPathDB" id="ToxoDB:ENH_00037860"/>
<dbReference type="GeneID" id="25473948"/>
<name>U6MGW6_9EIME</name>
<sequence length="335" mass="37651">MKKLFNKSVGKQQDSYGGNEPKNPKRAGSMPLQRWLPTRNDSLPIEASQTKEAASSCSLPSTQRGPLCPCTNEQCQAFVARLQHQVENLTEEKSQLESLIFMQQQTLHRIDRDGRNSQEGAKRELELQQRLAMVLALLLTHQVSMEDKLKSSSDAIQSLNEHIEEADELVKAKANVQELAGLVEELQQRLQSTQSSNQVGDASKLASVLKQNVSAFTESQSELVGELAEKDETLTSLKRQLKETQEHLEESVKVKDAELENLRKSLRELQEKAEKAEPLLRLGSPGKLRALIVRNVSVFDQWEVRGSWANSVLACCFCFPCCRYQSSLRLHLANI</sequence>
<feature type="coiled-coil region" evidence="1">
    <location>
        <begin position="72"/>
        <end position="99"/>
    </location>
</feature>
<evidence type="ECO:0000313" key="4">
    <source>
        <dbReference type="Proteomes" id="UP000030754"/>
    </source>
</evidence>
<reference evidence="3" key="2">
    <citation type="submission" date="2013-10" db="EMBL/GenBank/DDBJ databases">
        <authorList>
            <person name="Aslett M."/>
        </authorList>
    </citation>
    <scope>NUCLEOTIDE SEQUENCE [LARGE SCALE GENOMIC DNA]</scope>
    <source>
        <strain evidence="3">Houghton</strain>
    </source>
</reference>
<accession>U6MGW6</accession>
<dbReference type="RefSeq" id="XP_013440628.1">
    <property type="nucleotide sequence ID" value="XM_013585174.1"/>
</dbReference>
<protein>
    <submittedName>
        <fullName evidence="3">Uncharacterized protein</fullName>
    </submittedName>
</protein>
<evidence type="ECO:0000313" key="3">
    <source>
        <dbReference type="EMBL" id="CDJ63266.1"/>
    </source>
</evidence>
<evidence type="ECO:0000256" key="2">
    <source>
        <dbReference type="SAM" id="MobiDB-lite"/>
    </source>
</evidence>
<gene>
    <name evidence="3" type="ORF">ENH_00037860</name>
</gene>
<dbReference type="OrthoDB" id="347776at2759"/>
<keyword evidence="4" id="KW-1185">Reference proteome</keyword>
<reference evidence="3" key="1">
    <citation type="submission" date="2013-10" db="EMBL/GenBank/DDBJ databases">
        <title>Genomic analysis of the causative agents of coccidiosis in chickens.</title>
        <authorList>
            <person name="Reid A.J."/>
            <person name="Blake D."/>
            <person name="Billington K."/>
            <person name="Browne H."/>
            <person name="Dunn M."/>
            <person name="Hung S."/>
            <person name="Kawahara F."/>
            <person name="Miranda-Saavedra D."/>
            <person name="Mourier T."/>
            <person name="Nagra H."/>
            <person name="Otto T.D."/>
            <person name="Rawlings N."/>
            <person name="Sanchez A."/>
            <person name="Sanders M."/>
            <person name="Subramaniam C."/>
            <person name="Tay Y."/>
            <person name="Dear P."/>
            <person name="Doerig C."/>
            <person name="Gruber A."/>
            <person name="Parkinson J."/>
            <person name="Shirley M."/>
            <person name="Wan K.L."/>
            <person name="Berriman M."/>
            <person name="Tomley F."/>
            <person name="Pain A."/>
        </authorList>
    </citation>
    <scope>NUCLEOTIDE SEQUENCE [LARGE SCALE GENOMIC DNA]</scope>
    <source>
        <strain evidence="3">Houghton</strain>
    </source>
</reference>
<dbReference type="AlphaFoldDB" id="U6MGW6"/>
<evidence type="ECO:0000256" key="1">
    <source>
        <dbReference type="SAM" id="Coils"/>
    </source>
</evidence>
<feature type="coiled-coil region" evidence="1">
    <location>
        <begin position="227"/>
        <end position="279"/>
    </location>
</feature>